<accession>A0A6A5T7P7</accession>
<dbReference type="AlphaFoldDB" id="A0A6A5T7P7"/>
<sequence>MALWRLGVDECVIGLGRVDRGVAAACPRGHEGPSHMARTENEKAHGYRIGRQRQTASDSEPSPAIFAVSRPRLLEYQHHRSSYRCLLFVAAPRRFALRKVDHPGRSINPSYPTLVCLLPPTLQLSVLTPNLSSSPSPSTHPRLTLDSPSKLCQRSHPGRAASHDNDNDNDAAVQPSPPHASRASAAAAITFPVTYWIVPLRR</sequence>
<proteinExistence type="predicted"/>
<protein>
    <submittedName>
        <fullName evidence="2">Uncharacterized protein</fullName>
    </submittedName>
</protein>
<feature type="compositionally biased region" description="Low complexity" evidence="1">
    <location>
        <begin position="128"/>
        <end position="145"/>
    </location>
</feature>
<evidence type="ECO:0000313" key="3">
    <source>
        <dbReference type="Proteomes" id="UP000800035"/>
    </source>
</evidence>
<dbReference type="EMBL" id="ML977044">
    <property type="protein sequence ID" value="KAF1948975.1"/>
    <property type="molecule type" value="Genomic_DNA"/>
</dbReference>
<name>A0A6A5T7P7_9PLEO</name>
<organism evidence="2 3">
    <name type="scientific">Byssothecium circinans</name>
    <dbReference type="NCBI Taxonomy" id="147558"/>
    <lineage>
        <taxon>Eukaryota</taxon>
        <taxon>Fungi</taxon>
        <taxon>Dikarya</taxon>
        <taxon>Ascomycota</taxon>
        <taxon>Pezizomycotina</taxon>
        <taxon>Dothideomycetes</taxon>
        <taxon>Pleosporomycetidae</taxon>
        <taxon>Pleosporales</taxon>
        <taxon>Massarineae</taxon>
        <taxon>Massarinaceae</taxon>
        <taxon>Byssothecium</taxon>
    </lineage>
</organism>
<keyword evidence="3" id="KW-1185">Reference proteome</keyword>
<gene>
    <name evidence="2" type="ORF">CC80DRAFT_555784</name>
</gene>
<feature type="region of interest" description="Disordered" evidence="1">
    <location>
        <begin position="128"/>
        <end position="184"/>
    </location>
</feature>
<evidence type="ECO:0000256" key="1">
    <source>
        <dbReference type="SAM" id="MobiDB-lite"/>
    </source>
</evidence>
<dbReference type="Proteomes" id="UP000800035">
    <property type="component" value="Unassembled WGS sequence"/>
</dbReference>
<evidence type="ECO:0000313" key="2">
    <source>
        <dbReference type="EMBL" id="KAF1948975.1"/>
    </source>
</evidence>
<reference evidence="2" key="1">
    <citation type="journal article" date="2020" name="Stud. Mycol.">
        <title>101 Dothideomycetes genomes: a test case for predicting lifestyles and emergence of pathogens.</title>
        <authorList>
            <person name="Haridas S."/>
            <person name="Albert R."/>
            <person name="Binder M."/>
            <person name="Bloem J."/>
            <person name="Labutti K."/>
            <person name="Salamov A."/>
            <person name="Andreopoulos B."/>
            <person name="Baker S."/>
            <person name="Barry K."/>
            <person name="Bills G."/>
            <person name="Bluhm B."/>
            <person name="Cannon C."/>
            <person name="Castanera R."/>
            <person name="Culley D."/>
            <person name="Daum C."/>
            <person name="Ezra D."/>
            <person name="Gonzalez J."/>
            <person name="Henrissat B."/>
            <person name="Kuo A."/>
            <person name="Liang C."/>
            <person name="Lipzen A."/>
            <person name="Lutzoni F."/>
            <person name="Magnuson J."/>
            <person name="Mondo S."/>
            <person name="Nolan M."/>
            <person name="Ohm R."/>
            <person name="Pangilinan J."/>
            <person name="Park H.-J."/>
            <person name="Ramirez L."/>
            <person name="Alfaro M."/>
            <person name="Sun H."/>
            <person name="Tritt A."/>
            <person name="Yoshinaga Y."/>
            <person name="Zwiers L.-H."/>
            <person name="Turgeon B."/>
            <person name="Goodwin S."/>
            <person name="Spatafora J."/>
            <person name="Crous P."/>
            <person name="Grigoriev I."/>
        </authorList>
    </citation>
    <scope>NUCLEOTIDE SEQUENCE</scope>
    <source>
        <strain evidence="2">CBS 675.92</strain>
    </source>
</reference>